<reference evidence="1" key="1">
    <citation type="submission" date="2020-05" db="EMBL/GenBank/DDBJ databases">
        <title>WGS assembly of Panicum virgatum.</title>
        <authorList>
            <person name="Lovell J.T."/>
            <person name="Jenkins J."/>
            <person name="Shu S."/>
            <person name="Juenger T.E."/>
            <person name="Schmutz J."/>
        </authorList>
    </citation>
    <scope>NUCLEOTIDE SEQUENCE</scope>
    <source>
        <strain evidence="1">AP13</strain>
    </source>
</reference>
<keyword evidence="2" id="KW-1185">Reference proteome</keyword>
<organism evidence="1 2">
    <name type="scientific">Panicum virgatum</name>
    <name type="common">Blackwell switchgrass</name>
    <dbReference type="NCBI Taxonomy" id="38727"/>
    <lineage>
        <taxon>Eukaryota</taxon>
        <taxon>Viridiplantae</taxon>
        <taxon>Streptophyta</taxon>
        <taxon>Embryophyta</taxon>
        <taxon>Tracheophyta</taxon>
        <taxon>Spermatophyta</taxon>
        <taxon>Magnoliopsida</taxon>
        <taxon>Liliopsida</taxon>
        <taxon>Poales</taxon>
        <taxon>Poaceae</taxon>
        <taxon>PACMAD clade</taxon>
        <taxon>Panicoideae</taxon>
        <taxon>Panicodae</taxon>
        <taxon>Paniceae</taxon>
        <taxon>Panicinae</taxon>
        <taxon>Panicum</taxon>
        <taxon>Panicum sect. Hiantes</taxon>
    </lineage>
</organism>
<name>A0A8T0QXJ2_PANVG</name>
<sequence>MSSRPAQHIFDEQPPALHSKRFAGNTLFYGLYAQKPCRVFFSTPLPGSVLLACSPPKLKPCRARVLHEATAPQQLQSSTRNTLQLKIVGQHGDDGWPEGLGTATVATPAAAAATPAAASVPLSSRLMPPQY</sequence>
<accession>A0A8T0QXJ2</accession>
<dbReference type="EMBL" id="CM029048">
    <property type="protein sequence ID" value="KAG2577613.1"/>
    <property type="molecule type" value="Genomic_DNA"/>
</dbReference>
<evidence type="ECO:0000313" key="1">
    <source>
        <dbReference type="EMBL" id="KAG2577613.1"/>
    </source>
</evidence>
<dbReference type="Proteomes" id="UP000823388">
    <property type="component" value="Chromosome 6N"/>
</dbReference>
<evidence type="ECO:0000313" key="2">
    <source>
        <dbReference type="Proteomes" id="UP000823388"/>
    </source>
</evidence>
<proteinExistence type="predicted"/>
<gene>
    <name evidence="1" type="ORF">PVAP13_6NG192315</name>
</gene>
<dbReference type="AlphaFoldDB" id="A0A8T0QXJ2"/>
<comment type="caution">
    <text evidence="1">The sequence shown here is derived from an EMBL/GenBank/DDBJ whole genome shotgun (WGS) entry which is preliminary data.</text>
</comment>
<protein>
    <submittedName>
        <fullName evidence="1">Uncharacterized protein</fullName>
    </submittedName>
</protein>